<dbReference type="GO" id="GO:0031177">
    <property type="term" value="F:phosphopantetheine binding"/>
    <property type="evidence" value="ECO:0007669"/>
    <property type="project" value="TreeGrafter"/>
</dbReference>
<keyword evidence="4" id="KW-1185">Reference proteome</keyword>
<feature type="non-terminal residue" evidence="3">
    <location>
        <position position="536"/>
    </location>
</feature>
<gene>
    <name evidence="3" type="ORF">OC842_007955</name>
</gene>
<keyword evidence="1" id="KW-0511">Multifunctional enzyme</keyword>
<evidence type="ECO:0000313" key="3">
    <source>
        <dbReference type="EMBL" id="KAK0517931.1"/>
    </source>
</evidence>
<name>A0AAN6JLW9_9BASI</name>
<dbReference type="InterPro" id="IPR000873">
    <property type="entry name" value="AMP-dep_synth/lig_dom"/>
</dbReference>
<dbReference type="PANTHER" id="PTHR45527:SF1">
    <property type="entry name" value="FATTY ACID SYNTHASE"/>
    <property type="match status" value="1"/>
</dbReference>
<organism evidence="3 4">
    <name type="scientific">Tilletia horrida</name>
    <dbReference type="NCBI Taxonomy" id="155126"/>
    <lineage>
        <taxon>Eukaryota</taxon>
        <taxon>Fungi</taxon>
        <taxon>Dikarya</taxon>
        <taxon>Basidiomycota</taxon>
        <taxon>Ustilaginomycotina</taxon>
        <taxon>Exobasidiomycetes</taxon>
        <taxon>Tilletiales</taxon>
        <taxon>Tilletiaceae</taxon>
        <taxon>Tilletia</taxon>
    </lineage>
</organism>
<dbReference type="SUPFAM" id="SSF56801">
    <property type="entry name" value="Acetyl-CoA synthetase-like"/>
    <property type="match status" value="1"/>
</dbReference>
<comment type="caution">
    <text evidence="3">The sequence shown here is derived from an EMBL/GenBank/DDBJ whole genome shotgun (WGS) entry which is preliminary data.</text>
</comment>
<feature type="domain" description="AMP-dependent synthetase/ligase" evidence="2">
    <location>
        <begin position="165"/>
        <end position="512"/>
    </location>
</feature>
<evidence type="ECO:0000259" key="2">
    <source>
        <dbReference type="Pfam" id="PF00501"/>
    </source>
</evidence>
<accession>A0AAN6JLW9</accession>
<dbReference type="Proteomes" id="UP001176521">
    <property type="component" value="Unassembled WGS sequence"/>
</dbReference>
<dbReference type="GO" id="GO:0044550">
    <property type="term" value="P:secondary metabolite biosynthetic process"/>
    <property type="evidence" value="ECO:0007669"/>
    <property type="project" value="TreeGrafter"/>
</dbReference>
<sequence>QDQSAAAALQQLQAELDEINERGFVGLPEISRAASVKTSTIASILFEFDGISVGQSHESSQHQAANVTAAAAGSPAPLVFSASSVEEGFRLQADLSGDFCAVKDLKWLVRQTCSIVEWIQRSGAASRLTELNAMDEEQHTFIMNMARGPLHGSDLPSSTSLQALFEHRVSQHPKKIAVQCGSSDFMTYEDLNAQAHKAAMALAALGIGRGSIVPICMKKSSQLLVAIFAVLKAGAAFTPLDPANPSDRKARIIEQCGPATVIVDESWNGRDLADVATSNIASLLDHVDAETTFEKQVNVQMGQELAYCIFTSGSTGLPKGVMVEHAQIISFIESCEGMAKESKFGRRLNFASTAFDATVGDVFGTLSHGATLIMASTAELLQDIGKSLADLIITNLLLTPTFATPLASDQGVAALPWTATLLLGGEKVEADLRDNLCSAVELENAYGPTEASVQTLVYPFPTHRQQSGYVPIGKAVGWSSIYVLEPDSDKLLPVGAVGELCIGGPQVARGYLNDEAKTKAKFVSDPFVEGGRMFRT</sequence>
<dbReference type="PANTHER" id="PTHR45527">
    <property type="entry name" value="NONRIBOSOMAL PEPTIDE SYNTHETASE"/>
    <property type="match status" value="1"/>
</dbReference>
<evidence type="ECO:0000313" key="4">
    <source>
        <dbReference type="Proteomes" id="UP001176521"/>
    </source>
</evidence>
<reference evidence="3" key="1">
    <citation type="journal article" date="2023" name="PhytoFront">
        <title>Draft Genome Resources of Seven Strains of Tilletia horrida, Causal Agent of Kernel Smut of Rice.</title>
        <authorList>
            <person name="Khanal S."/>
            <person name="Antony Babu S."/>
            <person name="Zhou X.G."/>
        </authorList>
    </citation>
    <scope>NUCLEOTIDE SEQUENCE</scope>
    <source>
        <strain evidence="3">TX3</strain>
    </source>
</reference>
<dbReference type="Gene3D" id="2.30.38.10">
    <property type="entry name" value="Luciferase, Domain 3"/>
    <property type="match status" value="1"/>
</dbReference>
<dbReference type="Pfam" id="PF00501">
    <property type="entry name" value="AMP-binding"/>
    <property type="match status" value="1"/>
</dbReference>
<dbReference type="Gene3D" id="3.40.50.980">
    <property type="match status" value="2"/>
</dbReference>
<evidence type="ECO:0000256" key="1">
    <source>
        <dbReference type="ARBA" id="ARBA00023268"/>
    </source>
</evidence>
<dbReference type="AlphaFoldDB" id="A0AAN6JLW9"/>
<proteinExistence type="predicted"/>
<dbReference type="GO" id="GO:0005737">
    <property type="term" value="C:cytoplasm"/>
    <property type="evidence" value="ECO:0007669"/>
    <property type="project" value="TreeGrafter"/>
</dbReference>
<dbReference type="EMBL" id="JAPDMQ010001517">
    <property type="protein sequence ID" value="KAK0517931.1"/>
    <property type="molecule type" value="Genomic_DNA"/>
</dbReference>
<feature type="non-terminal residue" evidence="3">
    <location>
        <position position="1"/>
    </location>
</feature>
<dbReference type="GO" id="GO:0043041">
    <property type="term" value="P:amino acid activation for nonribosomal peptide biosynthetic process"/>
    <property type="evidence" value="ECO:0007669"/>
    <property type="project" value="TreeGrafter"/>
</dbReference>
<dbReference type="FunFam" id="3.40.50.980:FF:000001">
    <property type="entry name" value="Non-ribosomal peptide synthetase"/>
    <property type="match status" value="1"/>
</dbReference>
<protein>
    <recommendedName>
        <fullName evidence="2">AMP-dependent synthetase/ligase domain-containing protein</fullName>
    </recommendedName>
</protein>